<evidence type="ECO:0000259" key="9">
    <source>
        <dbReference type="Pfam" id="PF12122"/>
    </source>
</evidence>
<keyword evidence="6 7" id="KW-0472">Membrane</keyword>
<evidence type="ECO:0000256" key="5">
    <source>
        <dbReference type="ARBA" id="ARBA00022989"/>
    </source>
</evidence>
<dbReference type="EMBL" id="CP042997">
    <property type="protein sequence ID" value="QEH33181.1"/>
    <property type="molecule type" value="Genomic_DNA"/>
</dbReference>
<organism evidence="10 11">
    <name type="scientific">Aquisphaera giovannonii</name>
    <dbReference type="NCBI Taxonomy" id="406548"/>
    <lineage>
        <taxon>Bacteria</taxon>
        <taxon>Pseudomonadati</taxon>
        <taxon>Planctomycetota</taxon>
        <taxon>Planctomycetia</taxon>
        <taxon>Isosphaerales</taxon>
        <taxon>Isosphaeraceae</taxon>
        <taxon>Aquisphaera</taxon>
    </lineage>
</organism>
<comment type="subcellular location">
    <subcellularLocation>
        <location evidence="1">Membrane</location>
        <topology evidence="1">Multi-pass membrane protein</topology>
    </subcellularLocation>
</comment>
<dbReference type="GO" id="GO:0004252">
    <property type="term" value="F:serine-type endopeptidase activity"/>
    <property type="evidence" value="ECO:0007669"/>
    <property type="project" value="InterPro"/>
</dbReference>
<proteinExistence type="inferred from homology"/>
<dbReference type="AlphaFoldDB" id="A0A5B9VYZ8"/>
<dbReference type="InterPro" id="IPR050925">
    <property type="entry name" value="Rhomboid_protease_S54"/>
</dbReference>
<feature type="transmembrane region" description="Helical" evidence="7">
    <location>
        <begin position="275"/>
        <end position="306"/>
    </location>
</feature>
<dbReference type="OrthoDB" id="9813074at2"/>
<name>A0A5B9VYZ8_9BACT</name>
<keyword evidence="5 7" id="KW-1133">Transmembrane helix</keyword>
<dbReference type="Proteomes" id="UP000324233">
    <property type="component" value="Chromosome"/>
</dbReference>
<keyword evidence="3 7" id="KW-0812">Transmembrane</keyword>
<feature type="transmembrane region" description="Helical" evidence="7">
    <location>
        <begin position="235"/>
        <end position="254"/>
    </location>
</feature>
<dbReference type="Pfam" id="PF01694">
    <property type="entry name" value="Rhomboid"/>
    <property type="match status" value="1"/>
</dbReference>
<comment type="similarity">
    <text evidence="2">Belongs to the peptidase S54 family.</text>
</comment>
<evidence type="ECO:0000256" key="1">
    <source>
        <dbReference type="ARBA" id="ARBA00004141"/>
    </source>
</evidence>
<evidence type="ECO:0000256" key="2">
    <source>
        <dbReference type="ARBA" id="ARBA00009045"/>
    </source>
</evidence>
<reference evidence="10 11" key="1">
    <citation type="submission" date="2019-08" db="EMBL/GenBank/DDBJ databases">
        <title>Deep-cultivation of Planctomycetes and their phenomic and genomic characterization uncovers novel biology.</title>
        <authorList>
            <person name="Wiegand S."/>
            <person name="Jogler M."/>
            <person name="Boedeker C."/>
            <person name="Pinto D."/>
            <person name="Vollmers J."/>
            <person name="Rivas-Marin E."/>
            <person name="Kohn T."/>
            <person name="Peeters S.H."/>
            <person name="Heuer A."/>
            <person name="Rast P."/>
            <person name="Oberbeckmann S."/>
            <person name="Bunk B."/>
            <person name="Jeske O."/>
            <person name="Meyerdierks A."/>
            <person name="Storesund J.E."/>
            <person name="Kallscheuer N."/>
            <person name="Luecker S."/>
            <person name="Lage O.M."/>
            <person name="Pohl T."/>
            <person name="Merkel B.J."/>
            <person name="Hornburger P."/>
            <person name="Mueller R.-W."/>
            <person name="Bruemmer F."/>
            <person name="Labrenz M."/>
            <person name="Spormann A.M."/>
            <person name="Op den Camp H."/>
            <person name="Overmann J."/>
            <person name="Amann R."/>
            <person name="Jetten M.S.M."/>
            <person name="Mascher T."/>
            <person name="Medema M.H."/>
            <person name="Devos D.P."/>
            <person name="Kaster A.-K."/>
            <person name="Ovreas L."/>
            <person name="Rohde M."/>
            <person name="Galperin M.Y."/>
            <person name="Jogler C."/>
        </authorList>
    </citation>
    <scope>NUCLEOTIDE SEQUENCE [LARGE SCALE GENOMIC DNA]</scope>
    <source>
        <strain evidence="10 11">OJF2</strain>
    </source>
</reference>
<evidence type="ECO:0000256" key="6">
    <source>
        <dbReference type="ARBA" id="ARBA00023136"/>
    </source>
</evidence>
<feature type="transmembrane region" description="Helical" evidence="7">
    <location>
        <begin position="206"/>
        <end position="229"/>
    </location>
</feature>
<dbReference type="EC" id="3.4.21.105" evidence="10"/>
<dbReference type="PANTHER" id="PTHR43731:SF14">
    <property type="entry name" value="PRESENILIN-ASSOCIATED RHOMBOID-LIKE PROTEIN, MITOCHONDRIAL"/>
    <property type="match status" value="1"/>
</dbReference>
<protein>
    <submittedName>
        <fullName evidence="10">Rhomboid protease GlpG</fullName>
        <ecNumber evidence="10">3.4.21.105</ecNumber>
    </submittedName>
</protein>
<evidence type="ECO:0000313" key="11">
    <source>
        <dbReference type="Proteomes" id="UP000324233"/>
    </source>
</evidence>
<evidence type="ECO:0000256" key="4">
    <source>
        <dbReference type="ARBA" id="ARBA00022801"/>
    </source>
</evidence>
<feature type="domain" description="Peptidase S54 rhomboid" evidence="8">
    <location>
        <begin position="167"/>
        <end position="307"/>
    </location>
</feature>
<dbReference type="RefSeq" id="WP_148592885.1">
    <property type="nucleotide sequence ID" value="NZ_CP042997.1"/>
</dbReference>
<dbReference type="Gene3D" id="3.30.70.2350">
    <property type="match status" value="1"/>
</dbReference>
<evidence type="ECO:0000259" key="8">
    <source>
        <dbReference type="Pfam" id="PF01694"/>
    </source>
</evidence>
<dbReference type="GO" id="GO:0016020">
    <property type="term" value="C:membrane"/>
    <property type="evidence" value="ECO:0007669"/>
    <property type="project" value="UniProtKB-SubCell"/>
</dbReference>
<dbReference type="Gene3D" id="1.20.1540.10">
    <property type="entry name" value="Rhomboid-like"/>
    <property type="match status" value="1"/>
</dbReference>
<keyword evidence="10" id="KW-0645">Protease</keyword>
<dbReference type="Pfam" id="PF12122">
    <property type="entry name" value="Rhomboid_N"/>
    <property type="match status" value="1"/>
</dbReference>
<evidence type="ECO:0000313" key="10">
    <source>
        <dbReference type="EMBL" id="QEH33181.1"/>
    </source>
</evidence>
<evidence type="ECO:0000256" key="3">
    <source>
        <dbReference type="ARBA" id="ARBA00022692"/>
    </source>
</evidence>
<evidence type="ECO:0000256" key="7">
    <source>
        <dbReference type="SAM" id="Phobius"/>
    </source>
</evidence>
<dbReference type="InterPro" id="IPR038236">
    <property type="entry name" value="GlpG_N_sf"/>
</dbReference>
<feature type="transmembrane region" description="Helical" evidence="7">
    <location>
        <begin position="107"/>
        <end position="125"/>
    </location>
</feature>
<keyword evidence="4 10" id="KW-0378">Hydrolase</keyword>
<feature type="domain" description="Peptidase S54 GlpG peptidase N-terminal" evidence="9">
    <location>
        <begin position="1"/>
        <end position="74"/>
    </location>
</feature>
<sequence length="309" mass="34225">MRQIGTLPKGLDSKVLEDYLLSLGIKTRIDPSPAGSVVWVIDEDHVDRARKEMEEYVGRPADPRFVEATNAATEHRKREAALDRQYRKNYREVTDSWAGLQVRRRPITVALCLASIAVFAVIQFAPPAPGGGQSELSWSVKNALLFSPIRADKDGVSDSGLDAIRRGEVWRLITPIFLHFGPLHLVFNCMAIMFEGTLIETRRGTLRLAILVVTSAVISNLAEHVYSAYMYPDRLHIFGGLSGVSFALFGYLWVKGRFEPEQGMILHPNTITTGVMWLVLCMTGALGPIANAAHVAGLVVGIFFGLMRY</sequence>
<dbReference type="KEGG" id="agv:OJF2_16780"/>
<feature type="transmembrane region" description="Helical" evidence="7">
    <location>
        <begin position="176"/>
        <end position="194"/>
    </location>
</feature>
<dbReference type="InterPro" id="IPR022764">
    <property type="entry name" value="Peptidase_S54_rhomboid_dom"/>
</dbReference>
<keyword evidence="11" id="KW-1185">Reference proteome</keyword>
<dbReference type="InterPro" id="IPR022732">
    <property type="entry name" value="Peptidase_S54_GlpG_N"/>
</dbReference>
<accession>A0A5B9VYZ8</accession>
<dbReference type="InterPro" id="IPR035952">
    <property type="entry name" value="Rhomboid-like_sf"/>
</dbReference>
<dbReference type="GO" id="GO:0006508">
    <property type="term" value="P:proteolysis"/>
    <property type="evidence" value="ECO:0007669"/>
    <property type="project" value="UniProtKB-KW"/>
</dbReference>
<dbReference type="SUPFAM" id="SSF144091">
    <property type="entry name" value="Rhomboid-like"/>
    <property type="match status" value="1"/>
</dbReference>
<dbReference type="PANTHER" id="PTHR43731">
    <property type="entry name" value="RHOMBOID PROTEASE"/>
    <property type="match status" value="1"/>
</dbReference>
<gene>
    <name evidence="10" type="primary">glpG</name>
    <name evidence="10" type="ORF">OJF2_16780</name>
</gene>